<feature type="domain" description="Carrier" evidence="1">
    <location>
        <begin position="6"/>
        <end position="84"/>
    </location>
</feature>
<dbReference type="SMR" id="A0A809XB40"/>
<dbReference type="GeneID" id="46493271"/>
<dbReference type="Gene3D" id="1.10.1200.10">
    <property type="entry name" value="ACP-like"/>
    <property type="match status" value="1"/>
</dbReference>
<evidence type="ECO:0000313" key="7">
    <source>
        <dbReference type="EMBL" id="BCE82489.1"/>
    </source>
</evidence>
<reference evidence="8" key="2">
    <citation type="submission" date="2020-05" db="EMBL/GenBank/DDBJ databases">
        <title>Complete genome sequence of Bradyrhizobium diazoefficiens XF10 isolated from soybean nodule.</title>
        <authorList>
            <person name="Noda R."/>
            <person name="Kakizaki K."/>
            <person name="Minamisawa K."/>
        </authorList>
    </citation>
    <scope>NUCLEOTIDE SEQUENCE</scope>
    <source>
        <strain evidence="8">XF10</strain>
    </source>
</reference>
<reference evidence="3" key="3">
    <citation type="submission" date="2020-05" db="EMBL/GenBank/DDBJ databases">
        <title>Complete genome sequence of Bradyrhizobium diazoefficiens XF2 isolated from soybean nodule.</title>
        <authorList>
            <person name="Noda R."/>
            <person name="Kakizaki K."/>
            <person name="Minamisawa K."/>
        </authorList>
    </citation>
    <scope>NUCLEOTIDE SEQUENCE</scope>
    <source>
        <strain evidence="3">XF2</strain>
    </source>
</reference>
<dbReference type="EMBL" id="AP023097">
    <property type="protein sequence ID" value="BCE76464.1"/>
    <property type="molecule type" value="Genomic_DNA"/>
</dbReference>
<proteinExistence type="predicted"/>
<dbReference type="EMBL" id="AP023091">
    <property type="protein sequence ID" value="BCE24230.1"/>
    <property type="molecule type" value="Genomic_DNA"/>
</dbReference>
<dbReference type="SUPFAM" id="SSF47336">
    <property type="entry name" value="ACP-like"/>
    <property type="match status" value="1"/>
</dbReference>
<evidence type="ECO:0000313" key="3">
    <source>
        <dbReference type="EMBL" id="BCE32875.1"/>
    </source>
</evidence>
<evidence type="ECO:0000313" key="5">
    <source>
        <dbReference type="EMBL" id="BCE59181.1"/>
    </source>
</evidence>
<reference evidence="4" key="4">
    <citation type="submission" date="2020-05" db="EMBL/GenBank/DDBJ databases">
        <title>Complete genome sequence of Bradyrhizobium diazoefficiens XF3 isolated from soybean nodule.</title>
        <authorList>
            <person name="Noda R."/>
            <person name="Kakizaki K."/>
            <person name="Minamisawa K."/>
        </authorList>
    </citation>
    <scope>NUCLEOTIDE SEQUENCE</scope>
    <source>
        <strain evidence="4">XF3</strain>
    </source>
</reference>
<evidence type="ECO:0000313" key="2">
    <source>
        <dbReference type="EMBL" id="BCE24230.1"/>
    </source>
</evidence>
<sequence length="89" mass="9852">MHNTAINVQNRVLSVVRSVLQQNAISADVHPESRLVDIGLSSMGMVELMLKVEAEFDLILPQFEITPENFRSVKAMERMILNQLGSGSG</sequence>
<dbReference type="PROSITE" id="PS50075">
    <property type="entry name" value="CARRIER"/>
    <property type="match status" value="1"/>
</dbReference>
<evidence type="ECO:0000259" key="1">
    <source>
        <dbReference type="PROSITE" id="PS50075"/>
    </source>
</evidence>
<name>A0A809XB40_9BRAD</name>
<evidence type="ECO:0000313" key="8">
    <source>
        <dbReference type="EMBL" id="BCE93990.1"/>
    </source>
</evidence>
<dbReference type="EMBL" id="AP023098">
    <property type="protein sequence ID" value="BCE82489.1"/>
    <property type="molecule type" value="Genomic_DNA"/>
</dbReference>
<evidence type="ECO:0000313" key="6">
    <source>
        <dbReference type="EMBL" id="BCE76464.1"/>
    </source>
</evidence>
<dbReference type="EMBL" id="AP023095">
    <property type="protein sequence ID" value="BCE59181.1"/>
    <property type="molecule type" value="Genomic_DNA"/>
</dbReference>
<accession>A0A809XB40</accession>
<reference evidence="2" key="1">
    <citation type="submission" date="2020-05" db="EMBL/GenBank/DDBJ databases">
        <title>Complete genome sequence of Bradyrhizobium diazoefficiens XF1 isolated from soybean nodule.</title>
        <authorList>
            <person name="Noda R."/>
            <person name="Kakizaki K."/>
            <person name="Minamisawa K."/>
        </authorList>
    </citation>
    <scope>NUCLEOTIDE SEQUENCE</scope>
    <source>
        <strain evidence="2">XF1</strain>
    </source>
</reference>
<protein>
    <submittedName>
        <fullName evidence="2">Aminoacyl carrier protein 2</fullName>
    </submittedName>
</protein>
<gene>
    <name evidence="8" type="ORF">XF10B_67880</name>
    <name evidence="2" type="ORF">XF1B_69110</name>
    <name evidence="3" type="ORF">XF2B_66440</name>
    <name evidence="4" type="ORF">XF3B_66840</name>
    <name evidence="5" type="ORF">XF5B_66930</name>
    <name evidence="6" type="ORF">XF8B_65750</name>
    <name evidence="7" type="ORF">XF9B_39100</name>
</gene>
<reference evidence="7" key="7">
    <citation type="submission" date="2020-05" db="EMBL/GenBank/DDBJ databases">
        <title>Complete genome sequence of Bradyrhizobium diazoefficiens XF9 isolated from soybean nodule.</title>
        <authorList>
            <person name="Noda R."/>
            <person name="Kakizaki K."/>
            <person name="Minamisawa K."/>
        </authorList>
    </citation>
    <scope>NUCLEOTIDE SEQUENCE</scope>
    <source>
        <strain evidence="7">XF9</strain>
    </source>
</reference>
<evidence type="ECO:0000313" key="4">
    <source>
        <dbReference type="EMBL" id="BCE41653.1"/>
    </source>
</evidence>
<dbReference type="InterPro" id="IPR009081">
    <property type="entry name" value="PP-bd_ACP"/>
</dbReference>
<dbReference type="EMBL" id="AP023093">
    <property type="protein sequence ID" value="BCE41653.1"/>
    <property type="molecule type" value="Genomic_DNA"/>
</dbReference>
<dbReference type="AlphaFoldDB" id="A0A809XB40"/>
<dbReference type="EMBL" id="AP023092">
    <property type="protein sequence ID" value="BCE32875.1"/>
    <property type="molecule type" value="Genomic_DNA"/>
</dbReference>
<reference evidence="5" key="5">
    <citation type="submission" date="2020-05" db="EMBL/GenBank/DDBJ databases">
        <title>Complete genome sequence of Bradyrhizobium diazoefficiens XF5 isolated from soybean nodule.</title>
        <authorList>
            <person name="Noda R."/>
            <person name="Kakizaki K."/>
            <person name="Minamisawa K."/>
        </authorList>
    </citation>
    <scope>NUCLEOTIDE SEQUENCE</scope>
    <source>
        <strain evidence="5">XF5</strain>
    </source>
</reference>
<dbReference type="RefSeq" id="WP_038966761.1">
    <property type="nucleotide sequence ID" value="NZ_AJQI01000277.1"/>
</dbReference>
<reference evidence="6" key="6">
    <citation type="submission" date="2020-05" db="EMBL/GenBank/DDBJ databases">
        <title>Complete genome sequence of Bradyrhizobium diazoefficiens XF8 isolated from soybean nodule.</title>
        <authorList>
            <person name="Noda R."/>
            <person name="Kakizaki K."/>
            <person name="Minamisawa K."/>
        </authorList>
    </citation>
    <scope>NUCLEOTIDE SEQUENCE</scope>
    <source>
        <strain evidence="6">XF8</strain>
    </source>
</reference>
<organism evidence="2">
    <name type="scientific">Bradyrhizobium diazoefficiens</name>
    <dbReference type="NCBI Taxonomy" id="1355477"/>
    <lineage>
        <taxon>Bacteria</taxon>
        <taxon>Pseudomonadati</taxon>
        <taxon>Pseudomonadota</taxon>
        <taxon>Alphaproteobacteria</taxon>
        <taxon>Hyphomicrobiales</taxon>
        <taxon>Nitrobacteraceae</taxon>
        <taxon>Bradyrhizobium</taxon>
    </lineage>
</organism>
<dbReference type="EMBL" id="AP023099">
    <property type="protein sequence ID" value="BCE93990.1"/>
    <property type="molecule type" value="Genomic_DNA"/>
</dbReference>
<dbReference type="InterPro" id="IPR036736">
    <property type="entry name" value="ACP-like_sf"/>
</dbReference>
<dbReference type="Pfam" id="PF00550">
    <property type="entry name" value="PP-binding"/>
    <property type="match status" value="1"/>
</dbReference>